<dbReference type="InterPro" id="IPR002893">
    <property type="entry name" value="Znf_MYND"/>
</dbReference>
<dbReference type="OrthoDB" id="9922773at2759"/>
<dbReference type="EMBL" id="JAEPQZ010000006">
    <property type="protein sequence ID" value="KAG2180011.1"/>
    <property type="molecule type" value="Genomic_DNA"/>
</dbReference>
<keyword evidence="1" id="KW-0479">Metal-binding</keyword>
<evidence type="ECO:0000313" key="7">
    <source>
        <dbReference type="EMBL" id="KAG2180011.1"/>
    </source>
</evidence>
<dbReference type="InterPro" id="IPR006597">
    <property type="entry name" value="Sel1-like"/>
</dbReference>
<evidence type="ECO:0000313" key="8">
    <source>
        <dbReference type="Proteomes" id="UP000654370"/>
    </source>
</evidence>
<dbReference type="Pfam" id="PF08238">
    <property type="entry name" value="Sel1"/>
    <property type="match status" value="3"/>
</dbReference>
<dbReference type="InterPro" id="IPR050767">
    <property type="entry name" value="Sel1_AlgK"/>
</dbReference>
<sequence>GQTIPPFLGLSQQQSSLLVALYAQIDPEFAPQVPTMLPVAAQQLALEYEKKNSVGKKLERADMTWSDEYELLTKLQQEAVERLSTADMDVSKAAANLNLGDDATMQDLLLASFLYGGVRQEIIDQNDRKNMSPLASPNFKGAKELLERAFSKKFSMAAVQVGSLYVQEDKLAAGANCTEGEDPKKLAYEWYLKAANLGNPMAQHKIGFYTEKGYGCEKDAKAALGWYEKACAEGFPDSAHNLAILYQAVEPAVGVEKDLKKAVEYFEKAKQWGYAPSANALGRMYLLMSKNVSIAKEAGIDGDDEKEFIVTGISLLEESANGGDADAMTLLGMIFGSKEYGLYDLDKSQSFFELALVRGDLEAYNYLVRILRAKMAAKAALEKQNMENFDKMDPANQQKLIQELAKDASAESITLAACSNPACDKKESTKGEYLRCSACKKSSYCSRECQKDHWKNGHKAVCSLNKKHS</sequence>
<keyword evidence="3" id="KW-0862">Zinc</keyword>
<evidence type="ECO:0000259" key="6">
    <source>
        <dbReference type="PROSITE" id="PS50865"/>
    </source>
</evidence>
<organism evidence="7 8">
    <name type="scientific">Mortierella isabellina</name>
    <name type="common">Filamentous fungus</name>
    <name type="synonym">Umbelopsis isabellina</name>
    <dbReference type="NCBI Taxonomy" id="91625"/>
    <lineage>
        <taxon>Eukaryota</taxon>
        <taxon>Fungi</taxon>
        <taxon>Fungi incertae sedis</taxon>
        <taxon>Mucoromycota</taxon>
        <taxon>Mucoromycotina</taxon>
        <taxon>Umbelopsidomycetes</taxon>
        <taxon>Umbelopsidales</taxon>
        <taxon>Umbelopsidaceae</taxon>
        <taxon>Umbelopsis</taxon>
    </lineage>
</organism>
<reference evidence="7" key="1">
    <citation type="submission" date="2020-12" db="EMBL/GenBank/DDBJ databases">
        <title>Metabolic potential, ecology and presence of endohyphal bacteria is reflected in genomic diversity of Mucoromycotina.</title>
        <authorList>
            <person name="Muszewska A."/>
            <person name="Okrasinska A."/>
            <person name="Steczkiewicz K."/>
            <person name="Drgas O."/>
            <person name="Orlowska M."/>
            <person name="Perlinska-Lenart U."/>
            <person name="Aleksandrzak-Piekarczyk T."/>
            <person name="Szatraj K."/>
            <person name="Zielenkiewicz U."/>
            <person name="Pilsyk S."/>
            <person name="Malc E."/>
            <person name="Mieczkowski P."/>
            <person name="Kruszewska J.S."/>
            <person name="Biernat P."/>
            <person name="Pawlowska J."/>
        </authorList>
    </citation>
    <scope>NUCLEOTIDE SEQUENCE</scope>
    <source>
        <strain evidence="7">WA0000067209</strain>
    </source>
</reference>
<feature type="non-terminal residue" evidence="7">
    <location>
        <position position="1"/>
    </location>
</feature>
<dbReference type="InterPro" id="IPR011990">
    <property type="entry name" value="TPR-like_helical_dom_sf"/>
</dbReference>
<evidence type="ECO:0000256" key="2">
    <source>
        <dbReference type="ARBA" id="ARBA00022771"/>
    </source>
</evidence>
<protein>
    <recommendedName>
        <fullName evidence="6">MYND-type domain-containing protein</fullName>
    </recommendedName>
</protein>
<dbReference type="PROSITE" id="PS50865">
    <property type="entry name" value="ZF_MYND_2"/>
    <property type="match status" value="1"/>
</dbReference>
<accession>A0A8H7PTV8</accession>
<dbReference type="PANTHER" id="PTHR11102:SF160">
    <property type="entry name" value="ERAD-ASSOCIATED E3 UBIQUITIN-PROTEIN LIGASE COMPONENT HRD3"/>
    <property type="match status" value="1"/>
</dbReference>
<keyword evidence="2 5" id="KW-0863">Zinc-finger</keyword>
<dbReference type="SUPFAM" id="SSF144232">
    <property type="entry name" value="HIT/MYND zinc finger-like"/>
    <property type="match status" value="1"/>
</dbReference>
<feature type="domain" description="MYND-type" evidence="6">
    <location>
        <begin position="420"/>
        <end position="462"/>
    </location>
</feature>
<dbReference type="PANTHER" id="PTHR11102">
    <property type="entry name" value="SEL-1-LIKE PROTEIN"/>
    <property type="match status" value="1"/>
</dbReference>
<proteinExistence type="inferred from homology"/>
<dbReference type="Gene3D" id="1.25.40.10">
    <property type="entry name" value="Tetratricopeptide repeat domain"/>
    <property type="match status" value="2"/>
</dbReference>
<dbReference type="Gene3D" id="6.10.140.2220">
    <property type="match status" value="1"/>
</dbReference>
<dbReference type="Proteomes" id="UP000654370">
    <property type="component" value="Unassembled WGS sequence"/>
</dbReference>
<evidence type="ECO:0000256" key="3">
    <source>
        <dbReference type="ARBA" id="ARBA00022833"/>
    </source>
</evidence>
<gene>
    <name evidence="7" type="ORF">INT43_003798</name>
</gene>
<dbReference type="GO" id="GO:0008270">
    <property type="term" value="F:zinc ion binding"/>
    <property type="evidence" value="ECO:0007669"/>
    <property type="project" value="UniProtKB-KW"/>
</dbReference>
<comment type="caution">
    <text evidence="7">The sequence shown here is derived from an EMBL/GenBank/DDBJ whole genome shotgun (WGS) entry which is preliminary data.</text>
</comment>
<dbReference type="SMART" id="SM00671">
    <property type="entry name" value="SEL1"/>
    <property type="match status" value="4"/>
</dbReference>
<name>A0A8H7PTV8_MORIS</name>
<evidence type="ECO:0000256" key="1">
    <source>
        <dbReference type="ARBA" id="ARBA00022723"/>
    </source>
</evidence>
<comment type="similarity">
    <text evidence="4">Belongs to the sel-1 family.</text>
</comment>
<keyword evidence="8" id="KW-1185">Reference proteome</keyword>
<dbReference type="SUPFAM" id="SSF81901">
    <property type="entry name" value="HCP-like"/>
    <property type="match status" value="1"/>
</dbReference>
<evidence type="ECO:0000256" key="5">
    <source>
        <dbReference type="PROSITE-ProRule" id="PRU00134"/>
    </source>
</evidence>
<dbReference type="AlphaFoldDB" id="A0A8H7PTV8"/>
<dbReference type="Pfam" id="PF01753">
    <property type="entry name" value="zf-MYND"/>
    <property type="match status" value="1"/>
</dbReference>
<evidence type="ECO:0000256" key="4">
    <source>
        <dbReference type="ARBA" id="ARBA00038101"/>
    </source>
</evidence>